<accession>A0A0K2VLP9</accession>
<name>A0A0K2VLP9_LEPSM</name>
<sequence length="16" mass="1726">MDTTGFHSQPAARGIH</sequence>
<dbReference type="AlphaFoldDB" id="A0A0K2VLP9"/>
<reference evidence="1" key="1">
    <citation type="submission" date="2014-05" db="EMBL/GenBank/DDBJ databases">
        <authorList>
            <person name="Chronopoulou M."/>
        </authorList>
    </citation>
    <scope>NUCLEOTIDE SEQUENCE</scope>
    <source>
        <tissue evidence="1">Whole organism</tissue>
    </source>
</reference>
<evidence type="ECO:0000313" key="1">
    <source>
        <dbReference type="EMBL" id="CDW51202.1"/>
    </source>
</evidence>
<proteinExistence type="predicted"/>
<organism evidence="1">
    <name type="scientific">Lepeophtheirus salmonis</name>
    <name type="common">Salmon louse</name>
    <name type="synonym">Caligus salmonis</name>
    <dbReference type="NCBI Taxonomy" id="72036"/>
    <lineage>
        <taxon>Eukaryota</taxon>
        <taxon>Metazoa</taxon>
        <taxon>Ecdysozoa</taxon>
        <taxon>Arthropoda</taxon>
        <taxon>Crustacea</taxon>
        <taxon>Multicrustacea</taxon>
        <taxon>Hexanauplia</taxon>
        <taxon>Copepoda</taxon>
        <taxon>Siphonostomatoida</taxon>
        <taxon>Caligidae</taxon>
        <taxon>Lepeophtheirus</taxon>
    </lineage>
</organism>
<dbReference type="EMBL" id="HACA01033840">
    <property type="protein sequence ID" value="CDW51202.1"/>
    <property type="molecule type" value="Transcribed_RNA"/>
</dbReference>
<protein>
    <submittedName>
        <fullName evidence="1">Uncharacterized protein</fullName>
    </submittedName>
</protein>